<dbReference type="InterPro" id="IPR010502">
    <property type="entry name" value="Carb-bd_dom_fam9"/>
</dbReference>
<evidence type="ECO:0000313" key="5">
    <source>
        <dbReference type="Proteomes" id="UP001257277"/>
    </source>
</evidence>
<dbReference type="EMBL" id="JAVTTO010000004">
    <property type="protein sequence ID" value="MDT7833214.1"/>
    <property type="molecule type" value="Genomic_DNA"/>
</dbReference>
<dbReference type="Gene3D" id="2.60.40.1190">
    <property type="match status" value="1"/>
</dbReference>
<keyword evidence="5" id="KW-1185">Reference proteome</keyword>
<accession>A0ABU3LJ26</accession>
<feature type="domain" description="Carbohydrate-binding" evidence="2">
    <location>
        <begin position="42"/>
        <end position="220"/>
    </location>
</feature>
<reference evidence="4 5" key="1">
    <citation type="submission" date="2023-09" db="EMBL/GenBank/DDBJ databases">
        <title>Novel taxa isolated from Blanes Bay.</title>
        <authorList>
            <person name="Rey-Velasco X."/>
            <person name="Lucena T."/>
        </authorList>
    </citation>
    <scope>NUCLEOTIDE SEQUENCE [LARGE SCALE GENOMIC DNA]</scope>
    <source>
        <strain evidence="4 5">S356</strain>
    </source>
</reference>
<organism evidence="4 5">
    <name type="scientific">Asprobacillus argus</name>
    <dbReference type="NCBI Taxonomy" id="3076534"/>
    <lineage>
        <taxon>Bacteria</taxon>
        <taxon>Pseudomonadati</taxon>
        <taxon>Bacteroidota</taxon>
        <taxon>Flavobacteriia</taxon>
        <taxon>Flavobacteriales</taxon>
        <taxon>Flavobacteriaceae</taxon>
        <taxon>Asprobacillus</taxon>
    </lineage>
</organism>
<dbReference type="RefSeq" id="WP_349242463.1">
    <property type="nucleotide sequence ID" value="NZ_JAVTTO010000004.1"/>
</dbReference>
<dbReference type="CDD" id="cd09618">
    <property type="entry name" value="CBM9_like_2"/>
    <property type="match status" value="1"/>
</dbReference>
<protein>
    <submittedName>
        <fullName evidence="4">DUF5916 domain-containing protein</fullName>
    </submittedName>
</protein>
<dbReference type="SUPFAM" id="SSF49344">
    <property type="entry name" value="CBD9-like"/>
    <property type="match status" value="1"/>
</dbReference>
<dbReference type="Proteomes" id="UP001257277">
    <property type="component" value="Unassembled WGS sequence"/>
</dbReference>
<gene>
    <name evidence="4" type="ORF">RQM59_12525</name>
</gene>
<dbReference type="Pfam" id="PF06452">
    <property type="entry name" value="CBM9_1"/>
    <property type="match status" value="1"/>
</dbReference>
<feature type="chain" id="PRO_5045882686" evidence="1">
    <location>
        <begin position="21"/>
        <end position="812"/>
    </location>
</feature>
<feature type="signal peptide" evidence="1">
    <location>
        <begin position="1"/>
        <end position="20"/>
    </location>
</feature>
<evidence type="ECO:0000259" key="2">
    <source>
        <dbReference type="Pfam" id="PF06452"/>
    </source>
</evidence>
<feature type="domain" description="DUF5916" evidence="3">
    <location>
        <begin position="234"/>
        <end position="812"/>
    </location>
</feature>
<sequence length="812" mass="93243">MSKVLSFFLILFLSSTCLYAQEAINSNRKKIKTTRITKAPKIDAILDDDAWKDAETAKDFVVLRPDNGKKAPDTHKTEVKVTYDDSAIYISANMYDPNPSKIPMEFTNRDNFGQADFFLVTINPNDDGQNAFEFVVMSTGSQAESKISEGNEDFSWNAVWESEAKINETGWSVEIRIPYRALRFANLPVQSWGFNFHRRLQNENSQHTWNWIDNTKGIWTQYDGLVEDFRDIKPPTRLAFYPYTSGTVDSFDGTTETTGSVGMDIQYGVTENFTLDATLVPDFGQVAFDNVSLNLGPFEQVFNEQRQFFIEGTELFNKARLFFSRRIGNTPTNYWAVSDNLGTDEEIVENPDAVKMLNAIKISGRTKKGLGIGFFNAITEKTEATIRNTVTDEIRMEVTEPFANYNVLVLDQNFNGNSSITLTNTNVTRDGDFRDGNVTSLDYHVRTKNSKYFIDGAYKQSNVSESGLTTVGHSFDTSIAKAAGNWQYEAGYTFDDKNYDINDLGVNFRNNRQRIYGNASYRILQPKGNFNNYRINTWYNINYLHSPGTYTGNNMGIGAWGETKNRFSFGGNVNGNIGRQFDFFEPRQGTTSGVFFVRPTRITVNNWMNSDRRKKLSLNANWWRSGYHNNPRSAYGFNIRPRYRFSNQLSFSYGFSFNQNYNEEGYATSDEVTDAPIFGRRDRKTFNNTVSAKYNFSVKSSLSLTFRHNWSDVRYQDQFYDLGADGYLVPNSHAENQDINFNSWNLDLNYFWQFAPGSQLIAFYRNSIFSVNEETGQDFFANLNNLFKEPNQHIFSVRLVYFIDYNRAKNIF</sequence>
<name>A0ABU3LJ26_9FLAO</name>
<proteinExistence type="predicted"/>
<dbReference type="Pfam" id="PF19313">
    <property type="entry name" value="DUF5916"/>
    <property type="match status" value="1"/>
</dbReference>
<evidence type="ECO:0000259" key="3">
    <source>
        <dbReference type="Pfam" id="PF19313"/>
    </source>
</evidence>
<keyword evidence="1" id="KW-0732">Signal</keyword>
<evidence type="ECO:0000256" key="1">
    <source>
        <dbReference type="SAM" id="SignalP"/>
    </source>
</evidence>
<comment type="caution">
    <text evidence="4">The sequence shown here is derived from an EMBL/GenBank/DDBJ whole genome shotgun (WGS) entry which is preliminary data.</text>
</comment>
<evidence type="ECO:0000313" key="4">
    <source>
        <dbReference type="EMBL" id="MDT7833214.1"/>
    </source>
</evidence>
<dbReference type="InterPro" id="IPR045670">
    <property type="entry name" value="DUF5916"/>
</dbReference>